<dbReference type="Pfam" id="PF08044">
    <property type="entry name" value="DUF1707"/>
    <property type="match status" value="1"/>
</dbReference>
<gene>
    <name evidence="3" type="ORF">Asera_01210</name>
</gene>
<feature type="domain" description="DUF1707" evidence="2">
    <location>
        <begin position="54"/>
        <end position="106"/>
    </location>
</feature>
<feature type="region of interest" description="Disordered" evidence="1">
    <location>
        <begin position="1"/>
        <end position="44"/>
    </location>
</feature>
<reference evidence="3" key="1">
    <citation type="submission" date="2020-08" db="EMBL/GenBank/DDBJ databases">
        <title>Whole genome shotgun sequence of Actinocatenispora sera NBRC 101916.</title>
        <authorList>
            <person name="Komaki H."/>
            <person name="Tamura T."/>
        </authorList>
    </citation>
    <scope>NUCLEOTIDE SEQUENCE</scope>
    <source>
        <strain evidence="3">NBRC 101916</strain>
    </source>
</reference>
<name>A0A810KS34_9ACTN</name>
<protein>
    <recommendedName>
        <fullName evidence="2">DUF1707 domain-containing protein</fullName>
    </recommendedName>
</protein>
<organism evidence="3 4">
    <name type="scientific">Actinocatenispora sera</name>
    <dbReference type="NCBI Taxonomy" id="390989"/>
    <lineage>
        <taxon>Bacteria</taxon>
        <taxon>Bacillati</taxon>
        <taxon>Actinomycetota</taxon>
        <taxon>Actinomycetes</taxon>
        <taxon>Micromonosporales</taxon>
        <taxon>Micromonosporaceae</taxon>
        <taxon>Actinocatenispora</taxon>
    </lineage>
</organism>
<evidence type="ECO:0000313" key="3">
    <source>
        <dbReference type="EMBL" id="BCJ26013.1"/>
    </source>
</evidence>
<evidence type="ECO:0000313" key="4">
    <source>
        <dbReference type="Proteomes" id="UP000680750"/>
    </source>
</evidence>
<proteinExistence type="predicted"/>
<accession>A0A810KS34</accession>
<dbReference type="PANTHER" id="PTHR40763">
    <property type="entry name" value="MEMBRANE PROTEIN-RELATED"/>
    <property type="match status" value="1"/>
</dbReference>
<dbReference type="AlphaFoldDB" id="A0A810KS34"/>
<sequence>MIRPVGVHSPAGRRSDRAMRLPRHGGAARLSAVADEPERRPAVRPQAAVERTAMRASDDDRERVARVLHAAASEGRLTLDELQERLDTVYAARTYGELEPVLADLPDTGTPLVASPRRVSEEPEDTRVVVGFLSGPSRRGSWLVPRTQIAVAVMGGVTLDLREARFGTDEVTIQAYAMMGGVEIIVPDDLDVRVDGFGLMGGFDDTAAGGGDGTGPRVRVTGFAFWGGVDVKRKRRRPADD</sequence>
<dbReference type="EMBL" id="AP023354">
    <property type="protein sequence ID" value="BCJ26013.1"/>
    <property type="molecule type" value="Genomic_DNA"/>
</dbReference>
<dbReference type="PANTHER" id="PTHR40763:SF4">
    <property type="entry name" value="DUF1707 DOMAIN-CONTAINING PROTEIN"/>
    <property type="match status" value="1"/>
</dbReference>
<dbReference type="Proteomes" id="UP000680750">
    <property type="component" value="Chromosome"/>
</dbReference>
<evidence type="ECO:0000259" key="2">
    <source>
        <dbReference type="Pfam" id="PF08044"/>
    </source>
</evidence>
<dbReference type="InterPro" id="IPR012551">
    <property type="entry name" value="DUF1707_SHOCT-like"/>
</dbReference>
<keyword evidence="4" id="KW-1185">Reference proteome</keyword>
<evidence type="ECO:0000256" key="1">
    <source>
        <dbReference type="SAM" id="MobiDB-lite"/>
    </source>
</evidence>
<dbReference type="KEGG" id="aser:Asera_01210"/>